<gene>
    <name evidence="1" type="ORF">FKW77_002360</name>
</gene>
<proteinExistence type="predicted"/>
<protein>
    <submittedName>
        <fullName evidence="1">Uncharacterized protein</fullName>
    </submittedName>
</protein>
<reference evidence="1 2" key="1">
    <citation type="submission" date="2019-07" db="EMBL/GenBank/DDBJ databases">
        <title>Finished genome of Venturia effusa.</title>
        <authorList>
            <person name="Young C.A."/>
            <person name="Cox M.P."/>
            <person name="Ganley A.R.D."/>
            <person name="David W.J."/>
        </authorList>
    </citation>
    <scope>NUCLEOTIDE SEQUENCE [LARGE SCALE GENOMIC DNA]</scope>
    <source>
        <strain evidence="2">albino</strain>
    </source>
</reference>
<dbReference type="Proteomes" id="UP000316270">
    <property type="component" value="Chromosome 13"/>
</dbReference>
<sequence>MSPPNLLTIPREIRQRILKYTRPDYDLRIDCKPTFIGWKFVPQYTHKETSKWVCNLCLVNSEMAQDMVWVQQQWFERGEQLAREQKRKKRTRIGNTWTKKSRAIEKHRAVENCRATLKAQQSLLEEQADFTWSNQIGWIAHFRVVPDNWMEVLLQLGWAGWLMKIDGVDRLFGIRRVGYPELSPDGRISGTAF</sequence>
<name>A0A517LI97_9PEZI</name>
<evidence type="ECO:0000313" key="1">
    <source>
        <dbReference type="EMBL" id="QDS75365.1"/>
    </source>
</evidence>
<organism evidence="1 2">
    <name type="scientific">Venturia effusa</name>
    <dbReference type="NCBI Taxonomy" id="50376"/>
    <lineage>
        <taxon>Eukaryota</taxon>
        <taxon>Fungi</taxon>
        <taxon>Dikarya</taxon>
        <taxon>Ascomycota</taxon>
        <taxon>Pezizomycotina</taxon>
        <taxon>Dothideomycetes</taxon>
        <taxon>Pleosporomycetidae</taxon>
        <taxon>Venturiales</taxon>
        <taxon>Venturiaceae</taxon>
        <taxon>Venturia</taxon>
    </lineage>
</organism>
<keyword evidence="2" id="KW-1185">Reference proteome</keyword>
<dbReference type="EMBL" id="CP042197">
    <property type="protein sequence ID" value="QDS75365.1"/>
    <property type="molecule type" value="Genomic_DNA"/>
</dbReference>
<accession>A0A517LI97</accession>
<evidence type="ECO:0000313" key="2">
    <source>
        <dbReference type="Proteomes" id="UP000316270"/>
    </source>
</evidence>
<dbReference type="OrthoDB" id="3898811at2759"/>
<dbReference type="AlphaFoldDB" id="A0A517LI97"/>